<dbReference type="InterPro" id="IPR000014">
    <property type="entry name" value="PAS"/>
</dbReference>
<dbReference type="AlphaFoldDB" id="A0A1A8XPW5"/>
<dbReference type="Pfam" id="PF08448">
    <property type="entry name" value="PAS_4"/>
    <property type="match status" value="1"/>
</dbReference>
<reference evidence="6 7" key="1">
    <citation type="submission" date="2016-06" db="EMBL/GenBank/DDBJ databases">
        <authorList>
            <person name="Kjaerup R.B."/>
            <person name="Dalgaard T.S."/>
            <person name="Juul-Madsen H.R."/>
        </authorList>
    </citation>
    <scope>NUCLEOTIDE SEQUENCE [LARGE SCALE GENOMIC DNA]</scope>
    <source>
        <strain evidence="6">2</strain>
    </source>
</reference>
<dbReference type="InterPro" id="IPR035965">
    <property type="entry name" value="PAS-like_dom_sf"/>
</dbReference>
<protein>
    <recommendedName>
        <fullName evidence="1">diguanylate cyclase</fullName>
        <ecNumber evidence="1">2.7.7.65</ecNumber>
    </recommendedName>
</protein>
<dbReference type="FunFam" id="3.30.70.270:FF:000001">
    <property type="entry name" value="Diguanylate cyclase domain protein"/>
    <property type="match status" value="1"/>
</dbReference>
<dbReference type="InterPro" id="IPR029787">
    <property type="entry name" value="Nucleotide_cyclase"/>
</dbReference>
<name>A0A1A8XPW5_9RHOO</name>
<dbReference type="EC" id="2.7.7.65" evidence="1"/>
<feature type="domain" description="GGDEF" evidence="5">
    <location>
        <begin position="347"/>
        <end position="480"/>
    </location>
</feature>
<dbReference type="InterPro" id="IPR050469">
    <property type="entry name" value="Diguanylate_Cyclase"/>
</dbReference>
<evidence type="ECO:0000313" key="6">
    <source>
        <dbReference type="EMBL" id="SBT07214.1"/>
    </source>
</evidence>
<dbReference type="SMART" id="SM00091">
    <property type="entry name" value="PAS"/>
    <property type="match status" value="2"/>
</dbReference>
<dbReference type="CDD" id="cd00130">
    <property type="entry name" value="PAS"/>
    <property type="match status" value="2"/>
</dbReference>
<dbReference type="GO" id="GO:0052621">
    <property type="term" value="F:diguanylate cyclase activity"/>
    <property type="evidence" value="ECO:0007669"/>
    <property type="project" value="UniProtKB-EC"/>
</dbReference>
<dbReference type="InterPro" id="IPR001610">
    <property type="entry name" value="PAC"/>
</dbReference>
<dbReference type="NCBIfam" id="TIGR00229">
    <property type="entry name" value="sensory_box"/>
    <property type="match status" value="1"/>
</dbReference>
<feature type="domain" description="PAS" evidence="3">
    <location>
        <begin position="29"/>
        <end position="92"/>
    </location>
</feature>
<dbReference type="SUPFAM" id="SSF55785">
    <property type="entry name" value="PYP-like sensor domain (PAS domain)"/>
    <property type="match status" value="2"/>
</dbReference>
<evidence type="ECO:0000259" key="5">
    <source>
        <dbReference type="PROSITE" id="PS50887"/>
    </source>
</evidence>
<gene>
    <name evidence="6" type="ORF">PROAA_2110002</name>
</gene>
<dbReference type="InterPro" id="IPR000160">
    <property type="entry name" value="GGDEF_dom"/>
</dbReference>
<evidence type="ECO:0000256" key="2">
    <source>
        <dbReference type="ARBA" id="ARBA00034247"/>
    </source>
</evidence>
<dbReference type="InterPro" id="IPR043128">
    <property type="entry name" value="Rev_trsase/Diguanyl_cyclase"/>
</dbReference>
<feature type="domain" description="PAC" evidence="4">
    <location>
        <begin position="112"/>
        <end position="164"/>
    </location>
</feature>
<keyword evidence="7" id="KW-1185">Reference proteome</keyword>
<dbReference type="Gene3D" id="3.30.70.270">
    <property type="match status" value="1"/>
</dbReference>
<dbReference type="SMART" id="SM00267">
    <property type="entry name" value="GGDEF"/>
    <property type="match status" value="1"/>
</dbReference>
<dbReference type="Pfam" id="PF13426">
    <property type="entry name" value="PAS_9"/>
    <property type="match status" value="1"/>
</dbReference>
<feature type="domain" description="PAS" evidence="3">
    <location>
        <begin position="165"/>
        <end position="208"/>
    </location>
</feature>
<dbReference type="InterPro" id="IPR013656">
    <property type="entry name" value="PAS_4"/>
</dbReference>
<dbReference type="PANTHER" id="PTHR45138:SF9">
    <property type="entry name" value="DIGUANYLATE CYCLASE DGCM-RELATED"/>
    <property type="match status" value="1"/>
</dbReference>
<evidence type="ECO:0000256" key="1">
    <source>
        <dbReference type="ARBA" id="ARBA00012528"/>
    </source>
</evidence>
<feature type="domain" description="PAC" evidence="4">
    <location>
        <begin position="256"/>
        <end position="308"/>
    </location>
</feature>
<evidence type="ECO:0000313" key="7">
    <source>
        <dbReference type="Proteomes" id="UP000199600"/>
    </source>
</evidence>
<dbReference type="PANTHER" id="PTHR45138">
    <property type="entry name" value="REGULATORY COMPONENTS OF SENSORY TRANSDUCTION SYSTEM"/>
    <property type="match status" value="1"/>
</dbReference>
<accession>A0A1A8XPW5</accession>
<dbReference type="NCBIfam" id="TIGR00254">
    <property type="entry name" value="GGDEF"/>
    <property type="match status" value="1"/>
</dbReference>
<dbReference type="InterPro" id="IPR000700">
    <property type="entry name" value="PAS-assoc_C"/>
</dbReference>
<dbReference type="RefSeq" id="WP_245664206.1">
    <property type="nucleotide sequence ID" value="NZ_FLQY01000126.1"/>
</dbReference>
<dbReference type="SMART" id="SM00086">
    <property type="entry name" value="PAC"/>
    <property type="match status" value="2"/>
</dbReference>
<dbReference type="Proteomes" id="UP000199600">
    <property type="component" value="Unassembled WGS sequence"/>
</dbReference>
<sequence length="484" mass="54304">MIKSADPFSAAEPTGNTMTTLDPNTAGFIDGNPVATFVLDMNHRVVSWNKACEVLTGIPAASLIGTSDQWRAFYPTKRPVMADLILDGMNEADLRYFYQEKFHPSTLIPGACEAEDFFPDFGNGGCWLFFTAAPIRDAEGNVVGAIETLQDFTERRKAEAALRDREALLAQILQSTTVATVVIDQEHQIIHWNKACEALTGQQAESAMVTRDHWRPPSPEGRPFLSDLVLEGKIEDDFHRYFCGDLRQSTLIKGAYETEANWKNDRGEEKWLYLTAAPLISSNGELIGAIETMQDVTERRLAEESLRRSEERYRELSITDAMTQLYNTRHFSAMVGKEIERAERYRRPLTLLIADVDNFKAINDTYGHSEGDRVLVGLAEVIRLSLRSTDSAYRYGGEEFAILMPEVMVRDGAKLAERVRKQFGDRQFEMPDGTVLRSTVSIGVTQFQPGDDTKSLFCRADDGMYQAKRRGKNCVVIVEPPSGP</sequence>
<dbReference type="CDD" id="cd01949">
    <property type="entry name" value="GGDEF"/>
    <property type="match status" value="1"/>
</dbReference>
<proteinExistence type="predicted"/>
<dbReference type="Gene3D" id="3.30.450.20">
    <property type="entry name" value="PAS domain"/>
    <property type="match status" value="2"/>
</dbReference>
<organism evidence="6 7">
    <name type="scientific">Candidatus Propionivibrio aalborgensis</name>
    <dbReference type="NCBI Taxonomy" id="1860101"/>
    <lineage>
        <taxon>Bacteria</taxon>
        <taxon>Pseudomonadati</taxon>
        <taxon>Pseudomonadota</taxon>
        <taxon>Betaproteobacteria</taxon>
        <taxon>Rhodocyclales</taxon>
        <taxon>Rhodocyclaceae</taxon>
        <taxon>Propionivibrio</taxon>
    </lineage>
</organism>
<evidence type="ECO:0000259" key="3">
    <source>
        <dbReference type="PROSITE" id="PS50112"/>
    </source>
</evidence>
<dbReference type="Pfam" id="PF00990">
    <property type="entry name" value="GGDEF"/>
    <property type="match status" value="1"/>
</dbReference>
<dbReference type="PROSITE" id="PS50112">
    <property type="entry name" value="PAS"/>
    <property type="match status" value="2"/>
</dbReference>
<evidence type="ECO:0000259" key="4">
    <source>
        <dbReference type="PROSITE" id="PS50113"/>
    </source>
</evidence>
<dbReference type="EMBL" id="FLQY01000126">
    <property type="protein sequence ID" value="SBT07214.1"/>
    <property type="molecule type" value="Genomic_DNA"/>
</dbReference>
<dbReference type="PROSITE" id="PS50113">
    <property type="entry name" value="PAC"/>
    <property type="match status" value="2"/>
</dbReference>
<comment type="catalytic activity">
    <reaction evidence="2">
        <text>2 GTP = 3',3'-c-di-GMP + 2 diphosphate</text>
        <dbReference type="Rhea" id="RHEA:24898"/>
        <dbReference type="ChEBI" id="CHEBI:33019"/>
        <dbReference type="ChEBI" id="CHEBI:37565"/>
        <dbReference type="ChEBI" id="CHEBI:58805"/>
        <dbReference type="EC" id="2.7.7.65"/>
    </reaction>
</comment>
<dbReference type="PROSITE" id="PS50887">
    <property type="entry name" value="GGDEF"/>
    <property type="match status" value="1"/>
</dbReference>
<dbReference type="SUPFAM" id="SSF55073">
    <property type="entry name" value="Nucleotide cyclase"/>
    <property type="match status" value="1"/>
</dbReference>